<organism evidence="2 3">
    <name type="scientific">Tigriopus californicus</name>
    <name type="common">Marine copepod</name>
    <dbReference type="NCBI Taxonomy" id="6832"/>
    <lineage>
        <taxon>Eukaryota</taxon>
        <taxon>Metazoa</taxon>
        <taxon>Ecdysozoa</taxon>
        <taxon>Arthropoda</taxon>
        <taxon>Crustacea</taxon>
        <taxon>Multicrustacea</taxon>
        <taxon>Hexanauplia</taxon>
        <taxon>Copepoda</taxon>
        <taxon>Harpacticoida</taxon>
        <taxon>Harpacticidae</taxon>
        <taxon>Tigriopus</taxon>
    </lineage>
</organism>
<comment type="caution">
    <text evidence="2">The sequence shown here is derived from an EMBL/GenBank/DDBJ whole genome shotgun (WGS) entry which is preliminary data.</text>
</comment>
<dbReference type="Proteomes" id="UP000318571">
    <property type="component" value="Chromosome 8"/>
</dbReference>
<dbReference type="SUPFAM" id="SSF81383">
    <property type="entry name" value="F-box domain"/>
    <property type="match status" value="1"/>
</dbReference>
<dbReference type="Pfam" id="PF12937">
    <property type="entry name" value="F-box-like"/>
    <property type="match status" value="1"/>
</dbReference>
<evidence type="ECO:0000259" key="1">
    <source>
        <dbReference type="PROSITE" id="PS50181"/>
    </source>
</evidence>
<dbReference type="InterPro" id="IPR036047">
    <property type="entry name" value="F-box-like_dom_sf"/>
</dbReference>
<dbReference type="SMART" id="SM00256">
    <property type="entry name" value="FBOX"/>
    <property type="match status" value="1"/>
</dbReference>
<evidence type="ECO:0000313" key="2">
    <source>
        <dbReference type="EMBL" id="TRY61427.1"/>
    </source>
</evidence>
<dbReference type="Gene3D" id="1.20.1280.50">
    <property type="match status" value="1"/>
</dbReference>
<sequence>MQHLPNEILELIFVHLSIEDLLLSVALVCTKWRDLVQNVHVLPWKKACHRFIRRLPPENHSSTPLEAFSDVINNPLSIKQYTFANKEVNPDVVVNKTIYTLFMDPNQVLHLELALPWLVTYLSARFTLSHHQTLQLQRHSKYSLVKAVIFERFPEWWDEREDVAKGVPAAVLLSVIAYRPQHVREIIDHLLETSLRKNSENLDGPSNSPVVVLELMHAIAFGLSFFLERSDGNPVFSYNVLTALNEYEQNRDVVIPDALQLLKSPLSEQFVLGPDQARLSFHDSWYRKGFLSDLPRITDRLNPKPCQNGSPYFILTTLDNIRGMEFDRVLFYRHSPQNFFRKIPPKPRTVMINT</sequence>
<dbReference type="InterPro" id="IPR001810">
    <property type="entry name" value="F-box_dom"/>
</dbReference>
<dbReference type="PROSITE" id="PS50181">
    <property type="entry name" value="FBOX"/>
    <property type="match status" value="1"/>
</dbReference>
<dbReference type="AlphaFoldDB" id="A0A553N7L5"/>
<dbReference type="EMBL" id="VCGU01000459">
    <property type="protein sequence ID" value="TRY61427.1"/>
    <property type="molecule type" value="Genomic_DNA"/>
</dbReference>
<feature type="domain" description="F-box" evidence="1">
    <location>
        <begin position="1"/>
        <end position="47"/>
    </location>
</feature>
<protein>
    <recommendedName>
        <fullName evidence="1">F-box domain-containing protein</fullName>
    </recommendedName>
</protein>
<gene>
    <name evidence="2" type="ORF">TCAL_16310</name>
</gene>
<accession>A0A553N7L5</accession>
<proteinExistence type="predicted"/>
<reference evidence="2 3" key="1">
    <citation type="journal article" date="2018" name="Nat. Ecol. Evol.">
        <title>Genomic signatures of mitonuclear coevolution across populations of Tigriopus californicus.</title>
        <authorList>
            <person name="Barreto F.S."/>
            <person name="Watson E.T."/>
            <person name="Lima T.G."/>
            <person name="Willett C.S."/>
            <person name="Edmands S."/>
            <person name="Li W."/>
            <person name="Burton R.S."/>
        </authorList>
    </citation>
    <scope>NUCLEOTIDE SEQUENCE [LARGE SCALE GENOMIC DNA]</scope>
    <source>
        <strain evidence="2 3">San Diego</strain>
    </source>
</reference>
<keyword evidence="3" id="KW-1185">Reference proteome</keyword>
<name>A0A553N7L5_TIGCA</name>
<evidence type="ECO:0000313" key="3">
    <source>
        <dbReference type="Proteomes" id="UP000318571"/>
    </source>
</evidence>